<organism evidence="2 3">
    <name type="scientific">Streptomyces katsurahamanus</name>
    <dbReference type="NCBI Taxonomy" id="2577098"/>
    <lineage>
        <taxon>Bacteria</taxon>
        <taxon>Bacillati</taxon>
        <taxon>Actinomycetota</taxon>
        <taxon>Actinomycetes</taxon>
        <taxon>Kitasatosporales</taxon>
        <taxon>Streptomycetaceae</taxon>
        <taxon>Streptomyces</taxon>
    </lineage>
</organism>
<evidence type="ECO:0000259" key="1">
    <source>
        <dbReference type="Pfam" id="PF00733"/>
    </source>
</evidence>
<keyword evidence="3" id="KW-1185">Reference proteome</keyword>
<dbReference type="EMBL" id="VDEQ01000192">
    <property type="protein sequence ID" value="MQS37330.1"/>
    <property type="molecule type" value="Genomic_DNA"/>
</dbReference>
<dbReference type="InterPro" id="IPR001962">
    <property type="entry name" value="Asn_synthase"/>
</dbReference>
<proteinExistence type="predicted"/>
<sequence length="198" mass="21929">GWVFAPRMPAWATPDAVATVRRMLTEAAAEAHDPLDADRARHQALASIIFEGNTVRHVNTAIAGTGIVWEAPFLDDRVMEAALSTRVDQRLLGGRFKALLAGAVRGVVPDDILSRRDKGEFSAETFRGIERNRDRILELCEDSHLARLGLIDPMAFRSAALTPGPMSHHLQPIESTVACESWLRTHLQPHPQDMGERR</sequence>
<dbReference type="SUPFAM" id="SSF52402">
    <property type="entry name" value="Adenine nucleotide alpha hydrolases-like"/>
    <property type="match status" value="1"/>
</dbReference>
<protein>
    <submittedName>
        <fullName evidence="2">Lasso peptide isopeptide bond-forming cyclase</fullName>
    </submittedName>
</protein>
<feature type="non-terminal residue" evidence="2">
    <location>
        <position position="1"/>
    </location>
</feature>
<dbReference type="Pfam" id="PF00733">
    <property type="entry name" value="Asn_synthase"/>
    <property type="match status" value="1"/>
</dbReference>
<dbReference type="Gene3D" id="3.40.50.620">
    <property type="entry name" value="HUPs"/>
    <property type="match status" value="1"/>
</dbReference>
<reference evidence="2 3" key="1">
    <citation type="submission" date="2019-06" db="EMBL/GenBank/DDBJ databases">
        <title>Comparative genomics and metabolomics analyses of clavulanic acid producing Streptomyces species provides insight into specialized metabolism and evolution of beta-lactam biosynthetic gene clusters.</title>
        <authorList>
            <person name="Moore M.A."/>
            <person name="Cruz-Morales P."/>
            <person name="Barona Gomez F."/>
            <person name="Kapil T."/>
        </authorList>
    </citation>
    <scope>NUCLEOTIDE SEQUENCE [LARGE SCALE GENOMIC DNA]</scope>
    <source>
        <strain evidence="2 3">T-272</strain>
    </source>
</reference>
<dbReference type="InterPro" id="IPR014729">
    <property type="entry name" value="Rossmann-like_a/b/a_fold"/>
</dbReference>
<name>A0ABW9NVQ2_9ACTN</name>
<evidence type="ECO:0000313" key="2">
    <source>
        <dbReference type="EMBL" id="MQS37330.1"/>
    </source>
</evidence>
<evidence type="ECO:0000313" key="3">
    <source>
        <dbReference type="Proteomes" id="UP000460558"/>
    </source>
</evidence>
<comment type="caution">
    <text evidence="2">The sequence shown here is derived from an EMBL/GenBank/DDBJ whole genome shotgun (WGS) entry which is preliminary data.</text>
</comment>
<accession>A0ABW9NVQ2</accession>
<feature type="domain" description="Asparagine synthetase" evidence="1">
    <location>
        <begin position="37"/>
        <end position="184"/>
    </location>
</feature>
<gene>
    <name evidence="2" type="ORF">FFZ77_17380</name>
</gene>
<dbReference type="Proteomes" id="UP000460558">
    <property type="component" value="Unassembled WGS sequence"/>
</dbReference>